<dbReference type="EMBL" id="CP003630">
    <property type="protein sequence ID" value="AFZ16281.1"/>
    <property type="molecule type" value="Genomic_DNA"/>
</dbReference>
<feature type="compositionally biased region" description="Low complexity" evidence="1">
    <location>
        <begin position="153"/>
        <end position="165"/>
    </location>
</feature>
<dbReference type="Proteomes" id="UP000010471">
    <property type="component" value="Chromosome"/>
</dbReference>
<keyword evidence="3" id="KW-1185">Reference proteome</keyword>
<organism evidence="2 3">
    <name type="scientific">Allocoleopsis franciscana PCC 7113</name>
    <dbReference type="NCBI Taxonomy" id="1173027"/>
    <lineage>
        <taxon>Bacteria</taxon>
        <taxon>Bacillati</taxon>
        <taxon>Cyanobacteriota</taxon>
        <taxon>Cyanophyceae</taxon>
        <taxon>Coleofasciculales</taxon>
        <taxon>Coleofasciculaceae</taxon>
        <taxon>Allocoleopsis</taxon>
        <taxon>Allocoleopsis franciscana</taxon>
    </lineage>
</organism>
<gene>
    <name evidence="2" type="ORF">Mic7113_0359</name>
</gene>
<evidence type="ECO:0000313" key="3">
    <source>
        <dbReference type="Proteomes" id="UP000010471"/>
    </source>
</evidence>
<sequence length="352" mass="37750">MINQVMGFFSSQRQLLKGWELPVAGLLLTTGLAVSVATVKTTASPHKAQAVNTITASSTLETAQTQTQEPAVASSELPSTVTAEPQPQEPAVDSSELPSTVTAEVPQPQEPAVDVDSSVAPSTLATVVPKSQTLQKRMVESPAVSSQATQRPQSQEQEATAEASEVPSPVVVGKSQPQEQAVDAQTKANPSVKWNKWNRKAQEFRKLPIAQVPNPTSSMPDGTYLYGQTSQPGQIGNEYVVFEARQGKVVGAMYMPSSEYACFYGTLNSKQMNLTVVNPHNQTAFSHSIAREQTAQMAAAGGQINIENAYDSLTYPHSVGLDGYLPINQVGDNDKQILSTCLSNYQAKAWNQ</sequence>
<dbReference type="AlphaFoldDB" id="K9W8Z7"/>
<feature type="region of interest" description="Disordered" evidence="1">
    <location>
        <begin position="131"/>
        <end position="194"/>
    </location>
</feature>
<accession>K9W8Z7</accession>
<evidence type="ECO:0000256" key="1">
    <source>
        <dbReference type="SAM" id="MobiDB-lite"/>
    </source>
</evidence>
<feature type="compositionally biased region" description="Polar residues" evidence="1">
    <location>
        <begin position="60"/>
        <end position="69"/>
    </location>
</feature>
<dbReference type="KEGG" id="mic:Mic7113_0359"/>
<name>K9W8Z7_9CYAN</name>
<dbReference type="HOGENOM" id="CLU_787116_0_0_3"/>
<feature type="region of interest" description="Disordered" evidence="1">
    <location>
        <begin position="60"/>
        <end position="118"/>
    </location>
</feature>
<dbReference type="eggNOG" id="COG3170">
    <property type="taxonomic scope" value="Bacteria"/>
</dbReference>
<feature type="compositionally biased region" description="Polar residues" evidence="1">
    <location>
        <begin position="143"/>
        <end position="152"/>
    </location>
</feature>
<dbReference type="STRING" id="1173027.Mic7113_0359"/>
<proteinExistence type="predicted"/>
<dbReference type="OrthoDB" id="422458at2"/>
<protein>
    <submittedName>
        <fullName evidence="2">Uncharacterized protein</fullName>
    </submittedName>
</protein>
<dbReference type="RefSeq" id="WP_015180445.1">
    <property type="nucleotide sequence ID" value="NC_019738.1"/>
</dbReference>
<feature type="compositionally biased region" description="Polar residues" evidence="1">
    <location>
        <begin position="76"/>
        <end position="85"/>
    </location>
</feature>
<evidence type="ECO:0000313" key="2">
    <source>
        <dbReference type="EMBL" id="AFZ16281.1"/>
    </source>
</evidence>
<reference evidence="2 3" key="1">
    <citation type="submission" date="2012-06" db="EMBL/GenBank/DDBJ databases">
        <title>Finished chromosome of genome of Microcoleus sp. PCC 7113.</title>
        <authorList>
            <consortium name="US DOE Joint Genome Institute"/>
            <person name="Gugger M."/>
            <person name="Coursin T."/>
            <person name="Rippka R."/>
            <person name="Tandeau De Marsac N."/>
            <person name="Huntemann M."/>
            <person name="Wei C.-L."/>
            <person name="Han J."/>
            <person name="Detter J.C."/>
            <person name="Han C."/>
            <person name="Tapia R."/>
            <person name="Chen A."/>
            <person name="Kyrpides N."/>
            <person name="Mavromatis K."/>
            <person name="Markowitz V."/>
            <person name="Szeto E."/>
            <person name="Ivanova N."/>
            <person name="Pagani I."/>
            <person name="Pati A."/>
            <person name="Goodwin L."/>
            <person name="Nordberg H.P."/>
            <person name="Cantor M.N."/>
            <person name="Hua S.X."/>
            <person name="Woyke T."/>
            <person name="Kerfeld C.A."/>
        </authorList>
    </citation>
    <scope>NUCLEOTIDE SEQUENCE [LARGE SCALE GENOMIC DNA]</scope>
    <source>
        <strain evidence="2 3">PCC 7113</strain>
    </source>
</reference>